<organism evidence="2">
    <name type="scientific">marine metagenome</name>
    <dbReference type="NCBI Taxonomy" id="408172"/>
    <lineage>
        <taxon>unclassified sequences</taxon>
        <taxon>metagenomes</taxon>
        <taxon>ecological metagenomes</taxon>
    </lineage>
</organism>
<dbReference type="EMBL" id="UINC01055231">
    <property type="protein sequence ID" value="SVB73864.1"/>
    <property type="molecule type" value="Genomic_DNA"/>
</dbReference>
<evidence type="ECO:0008006" key="3">
    <source>
        <dbReference type="Google" id="ProtNLM"/>
    </source>
</evidence>
<feature type="transmembrane region" description="Helical" evidence="1">
    <location>
        <begin position="25"/>
        <end position="44"/>
    </location>
</feature>
<dbReference type="InterPro" id="IPR036259">
    <property type="entry name" value="MFS_trans_sf"/>
</dbReference>
<evidence type="ECO:0000256" key="1">
    <source>
        <dbReference type="SAM" id="Phobius"/>
    </source>
</evidence>
<accession>A0A382GGM5</accession>
<keyword evidence="1" id="KW-0472">Membrane</keyword>
<protein>
    <recommendedName>
        <fullName evidence="3">Major facilitator superfamily (MFS) profile domain-containing protein</fullName>
    </recommendedName>
</protein>
<sequence length="64" mass="7159">SHQLGSFLGVWLGGYIHDLTGSYDMVWRAGVVLGLFAALVHWPIDENPIRRTNSTLRQPNARPT</sequence>
<gene>
    <name evidence="2" type="ORF">METZ01_LOCUS226718</name>
</gene>
<keyword evidence="1" id="KW-1133">Transmembrane helix</keyword>
<dbReference type="AlphaFoldDB" id="A0A382GGM5"/>
<reference evidence="2" key="1">
    <citation type="submission" date="2018-05" db="EMBL/GenBank/DDBJ databases">
        <authorList>
            <person name="Lanie J.A."/>
            <person name="Ng W.-L."/>
            <person name="Kazmierczak K.M."/>
            <person name="Andrzejewski T.M."/>
            <person name="Davidsen T.M."/>
            <person name="Wayne K.J."/>
            <person name="Tettelin H."/>
            <person name="Glass J.I."/>
            <person name="Rusch D."/>
            <person name="Podicherti R."/>
            <person name="Tsui H.-C.T."/>
            <person name="Winkler M.E."/>
        </authorList>
    </citation>
    <scope>NUCLEOTIDE SEQUENCE</scope>
</reference>
<keyword evidence="1" id="KW-0812">Transmembrane</keyword>
<feature type="non-terminal residue" evidence="2">
    <location>
        <position position="1"/>
    </location>
</feature>
<dbReference type="SUPFAM" id="SSF103473">
    <property type="entry name" value="MFS general substrate transporter"/>
    <property type="match status" value="1"/>
</dbReference>
<name>A0A382GGM5_9ZZZZ</name>
<evidence type="ECO:0000313" key="2">
    <source>
        <dbReference type="EMBL" id="SVB73864.1"/>
    </source>
</evidence>
<proteinExistence type="predicted"/>